<accession>A0A087UU34</accession>
<proteinExistence type="predicted"/>
<gene>
    <name evidence="1" type="ORF">X975_06158</name>
</gene>
<keyword evidence="2" id="KW-1185">Reference proteome</keyword>
<dbReference type="AlphaFoldDB" id="A0A087UU34"/>
<evidence type="ECO:0000313" key="2">
    <source>
        <dbReference type="Proteomes" id="UP000054359"/>
    </source>
</evidence>
<evidence type="ECO:0000313" key="1">
    <source>
        <dbReference type="EMBL" id="KFM80873.1"/>
    </source>
</evidence>
<protein>
    <submittedName>
        <fullName evidence="1">Uncharacterized protein</fullName>
    </submittedName>
</protein>
<feature type="non-terminal residue" evidence="1">
    <location>
        <position position="105"/>
    </location>
</feature>
<organism evidence="1 2">
    <name type="scientific">Stegodyphus mimosarum</name>
    <name type="common">African social velvet spider</name>
    <dbReference type="NCBI Taxonomy" id="407821"/>
    <lineage>
        <taxon>Eukaryota</taxon>
        <taxon>Metazoa</taxon>
        <taxon>Ecdysozoa</taxon>
        <taxon>Arthropoda</taxon>
        <taxon>Chelicerata</taxon>
        <taxon>Arachnida</taxon>
        <taxon>Araneae</taxon>
        <taxon>Araneomorphae</taxon>
        <taxon>Entelegynae</taxon>
        <taxon>Eresoidea</taxon>
        <taxon>Eresidae</taxon>
        <taxon>Stegodyphus</taxon>
    </lineage>
</organism>
<name>A0A087UU34_STEMI</name>
<dbReference type="Proteomes" id="UP000054359">
    <property type="component" value="Unassembled WGS sequence"/>
</dbReference>
<dbReference type="EMBL" id="KK121621">
    <property type="protein sequence ID" value="KFM80873.1"/>
    <property type="molecule type" value="Genomic_DNA"/>
</dbReference>
<sequence length="105" mass="12000">MEREGCPVEVFLRETARIHITHGDNHENAHAASPFGETELPVFSGLKEFGAVFLKKVYQTTTLSQKIRQSSSFAREFSHPLFSALKSFSTFSHKYEKLHLKGLFR</sequence>
<reference evidence="1 2" key="1">
    <citation type="submission" date="2013-11" db="EMBL/GenBank/DDBJ databases">
        <title>Genome sequencing of Stegodyphus mimosarum.</title>
        <authorList>
            <person name="Bechsgaard J."/>
        </authorList>
    </citation>
    <scope>NUCLEOTIDE SEQUENCE [LARGE SCALE GENOMIC DNA]</scope>
</reference>